<keyword evidence="4" id="KW-0325">Glycoprotein</keyword>
<dbReference type="InterPro" id="IPR001087">
    <property type="entry name" value="GDSL"/>
</dbReference>
<evidence type="ECO:0000256" key="1">
    <source>
        <dbReference type="ARBA" id="ARBA00008668"/>
    </source>
</evidence>
<dbReference type="AlphaFoldDB" id="A0A9P9ZC56"/>
<dbReference type="EMBL" id="JAMQYH010000005">
    <property type="protein sequence ID" value="KAJ1685251.1"/>
    <property type="molecule type" value="Genomic_DNA"/>
</dbReference>
<accession>A0A9P9ZC56</accession>
<dbReference type="InterPro" id="IPR036514">
    <property type="entry name" value="SGNH_hydro_sf"/>
</dbReference>
<dbReference type="GO" id="GO:0016788">
    <property type="term" value="F:hydrolase activity, acting on ester bonds"/>
    <property type="evidence" value="ECO:0007669"/>
    <property type="project" value="InterPro"/>
</dbReference>
<dbReference type="OrthoDB" id="779507at2759"/>
<reference evidence="6" key="1">
    <citation type="journal article" date="2022" name="Cell">
        <title>Repeat-based holocentromeres influence genome architecture and karyotype evolution.</title>
        <authorList>
            <person name="Hofstatter P.G."/>
            <person name="Thangavel G."/>
            <person name="Lux T."/>
            <person name="Neumann P."/>
            <person name="Vondrak T."/>
            <person name="Novak P."/>
            <person name="Zhang M."/>
            <person name="Costa L."/>
            <person name="Castellani M."/>
            <person name="Scott A."/>
            <person name="Toegelov H."/>
            <person name="Fuchs J."/>
            <person name="Mata-Sucre Y."/>
            <person name="Dias Y."/>
            <person name="Vanzela A.L.L."/>
            <person name="Huettel B."/>
            <person name="Almeida C.C.S."/>
            <person name="Simkova H."/>
            <person name="Souza G."/>
            <person name="Pedrosa-Harand A."/>
            <person name="Macas J."/>
            <person name="Mayer K.F.X."/>
            <person name="Houben A."/>
            <person name="Marques A."/>
        </authorList>
    </citation>
    <scope>NUCLEOTIDE SEQUENCE</scope>
    <source>
        <strain evidence="6">RhyBre1mFocal</strain>
    </source>
</reference>
<evidence type="ECO:0000256" key="5">
    <source>
        <dbReference type="SAM" id="SignalP"/>
    </source>
</evidence>
<dbReference type="Pfam" id="PF00657">
    <property type="entry name" value="Lipase_GDSL"/>
    <property type="match status" value="1"/>
</dbReference>
<comment type="caution">
    <text evidence="6">The sequence shown here is derived from an EMBL/GenBank/DDBJ whole genome shotgun (WGS) entry which is preliminary data.</text>
</comment>
<dbReference type="CDD" id="cd01837">
    <property type="entry name" value="SGNH_plant_lipase_like"/>
    <property type="match status" value="1"/>
</dbReference>
<evidence type="ECO:0000256" key="2">
    <source>
        <dbReference type="ARBA" id="ARBA00022729"/>
    </source>
</evidence>
<feature type="signal peptide" evidence="5">
    <location>
        <begin position="1"/>
        <end position="18"/>
    </location>
</feature>
<feature type="chain" id="PRO_5040141579" evidence="5">
    <location>
        <begin position="19"/>
        <end position="371"/>
    </location>
</feature>
<sequence>MELLFTCFLLLMSSFSHAYSTKDQPYNAIYSFGNSYADTGNFVTLVKGVFPYNVFEHLPYGMTYFGKPTGRGSDGRLVIDFIAQNLSLPLVPAYFSKGQDFHEGVNFAVIGSTALTLDYLKQRNITVPPVDTSINVQLGWFDQFKTSLCNTTDSCKAYFRKSLFILGEFGGNDYTFILSAGKSIREVKSYVPAVIKAIKGAAEVYTLLKQGVQNIVIPGNLPTGCIPIMLTLYASTNKSDYDHLGCLKHYNTIGIYHNIKLQQAVFRLRIKYPKANISYANYYDPVINFLKNPKEFGFTNGAPLRICCGGGGPYNYNLTATCGQPGVSACLNPSTYINWDGIHLTEAAYRIIATGWLEGPYAYPPILSGCN</sequence>
<evidence type="ECO:0000313" key="6">
    <source>
        <dbReference type="EMBL" id="KAJ1685251.1"/>
    </source>
</evidence>
<evidence type="ECO:0000256" key="4">
    <source>
        <dbReference type="ARBA" id="ARBA00023180"/>
    </source>
</evidence>
<evidence type="ECO:0000256" key="3">
    <source>
        <dbReference type="ARBA" id="ARBA00022801"/>
    </source>
</evidence>
<dbReference type="InterPro" id="IPR035669">
    <property type="entry name" value="SGNH_plant_lipase-like"/>
</dbReference>
<evidence type="ECO:0000313" key="7">
    <source>
        <dbReference type="Proteomes" id="UP001151287"/>
    </source>
</evidence>
<keyword evidence="7" id="KW-1185">Reference proteome</keyword>
<proteinExistence type="inferred from homology"/>
<keyword evidence="2 5" id="KW-0732">Signal</keyword>
<dbReference type="Gene3D" id="3.40.50.1110">
    <property type="entry name" value="SGNH hydrolase"/>
    <property type="match status" value="1"/>
</dbReference>
<dbReference type="PANTHER" id="PTHR22835:SF681">
    <property type="entry name" value="OS01G0216300 PROTEIN"/>
    <property type="match status" value="1"/>
</dbReference>
<dbReference type="Proteomes" id="UP001151287">
    <property type="component" value="Unassembled WGS sequence"/>
</dbReference>
<dbReference type="SUPFAM" id="SSF52266">
    <property type="entry name" value="SGNH hydrolase"/>
    <property type="match status" value="1"/>
</dbReference>
<gene>
    <name evidence="6" type="ORF">LUZ63_016641</name>
</gene>
<comment type="similarity">
    <text evidence="1">Belongs to the 'GDSL' lipolytic enzyme family.</text>
</comment>
<keyword evidence="3" id="KW-0378">Hydrolase</keyword>
<protein>
    <submittedName>
        <fullName evidence="6">Uncharacterized protein</fullName>
    </submittedName>
</protein>
<name>A0A9P9ZC56_9POAL</name>
<organism evidence="6 7">
    <name type="scientific">Rhynchospora breviuscula</name>
    <dbReference type="NCBI Taxonomy" id="2022672"/>
    <lineage>
        <taxon>Eukaryota</taxon>
        <taxon>Viridiplantae</taxon>
        <taxon>Streptophyta</taxon>
        <taxon>Embryophyta</taxon>
        <taxon>Tracheophyta</taxon>
        <taxon>Spermatophyta</taxon>
        <taxon>Magnoliopsida</taxon>
        <taxon>Liliopsida</taxon>
        <taxon>Poales</taxon>
        <taxon>Cyperaceae</taxon>
        <taxon>Cyperoideae</taxon>
        <taxon>Rhynchosporeae</taxon>
        <taxon>Rhynchospora</taxon>
    </lineage>
</organism>
<dbReference type="PANTHER" id="PTHR22835">
    <property type="entry name" value="ZINC FINGER FYVE DOMAIN CONTAINING PROTEIN"/>
    <property type="match status" value="1"/>
</dbReference>